<dbReference type="Gene3D" id="3.40.50.720">
    <property type="entry name" value="NAD(P)-binding Rossmann-like Domain"/>
    <property type="match status" value="1"/>
</dbReference>
<comment type="caution">
    <text evidence="1">The sequence shown here is derived from an EMBL/GenBank/DDBJ whole genome shotgun (WGS) entry which is preliminary data.</text>
</comment>
<proteinExistence type="predicted"/>
<sequence>MESGPKVAVITGASRGIGREIALTLAREERMAIVVAAKSVTERANLPGTIYSVAEECRAAGAPDALPVPLDVRDDASIERMVEAVRQRYGRIDLLVCNAGALWWKRVVDTPMSRFDLVHEVNARGSFACARAVLPTMLRQRSGMIITMSPPIELGALAGKTGYMMSKFGMTMLAHGLGGELRGTGVVAVALWPATLIESFATINFQLGERSQWRKATILADCVRLLMTDAQAEQVNGAALIDEDYMRRRGVHDFRAYRCVESVEPPRAWPPTHEWVSTARDPQKLPPGVYNERARL</sequence>
<dbReference type="SUPFAM" id="SSF51735">
    <property type="entry name" value="NAD(P)-binding Rossmann-fold domains"/>
    <property type="match status" value="1"/>
</dbReference>
<dbReference type="InterPro" id="IPR036291">
    <property type="entry name" value="NAD(P)-bd_dom_sf"/>
</dbReference>
<protein>
    <recommendedName>
        <fullName evidence="3">Short chain dehydrogenase</fullName>
    </recommendedName>
</protein>
<dbReference type="PANTHER" id="PTHR42808:SF4">
    <property type="entry name" value="SHORT CHAIN DEHYDROGENASE"/>
    <property type="match status" value="1"/>
</dbReference>
<dbReference type="PRINTS" id="PR00081">
    <property type="entry name" value="GDHRDH"/>
</dbReference>
<dbReference type="EMBL" id="JANCYW010000009">
    <property type="protein sequence ID" value="KAK4536591.1"/>
    <property type="molecule type" value="Genomic_DNA"/>
</dbReference>
<name>A0AAV9IWZ3_CYACA</name>
<keyword evidence="2" id="KW-1185">Reference proteome</keyword>
<reference evidence="1 2" key="1">
    <citation type="submission" date="2022-07" db="EMBL/GenBank/DDBJ databases">
        <title>Genome-wide signatures of adaptation to extreme environments.</title>
        <authorList>
            <person name="Cho C.H."/>
            <person name="Yoon H.S."/>
        </authorList>
    </citation>
    <scope>NUCLEOTIDE SEQUENCE [LARGE SCALE GENOMIC DNA]</scope>
    <source>
        <strain evidence="1 2">DBV 063 E5</strain>
    </source>
</reference>
<evidence type="ECO:0000313" key="2">
    <source>
        <dbReference type="Proteomes" id="UP001301350"/>
    </source>
</evidence>
<dbReference type="Proteomes" id="UP001301350">
    <property type="component" value="Unassembled WGS sequence"/>
</dbReference>
<dbReference type="InterPro" id="IPR051935">
    <property type="entry name" value="HSDL2"/>
</dbReference>
<dbReference type="PANTHER" id="PTHR42808">
    <property type="entry name" value="HYDROXYSTEROID DEHYDROGENASE-LIKE PROTEIN 2"/>
    <property type="match status" value="1"/>
</dbReference>
<evidence type="ECO:0000313" key="1">
    <source>
        <dbReference type="EMBL" id="KAK4536591.1"/>
    </source>
</evidence>
<dbReference type="Pfam" id="PF00106">
    <property type="entry name" value="adh_short"/>
    <property type="match status" value="1"/>
</dbReference>
<evidence type="ECO:0008006" key="3">
    <source>
        <dbReference type="Google" id="ProtNLM"/>
    </source>
</evidence>
<dbReference type="AlphaFoldDB" id="A0AAV9IWZ3"/>
<dbReference type="InterPro" id="IPR002347">
    <property type="entry name" value="SDR_fam"/>
</dbReference>
<dbReference type="NCBIfam" id="NF006133">
    <property type="entry name" value="PRK08278.1"/>
    <property type="match status" value="1"/>
</dbReference>
<gene>
    <name evidence="1" type="ORF">CDCA_CDCA09G2616</name>
</gene>
<accession>A0AAV9IWZ3</accession>
<organism evidence="1 2">
    <name type="scientific">Cyanidium caldarium</name>
    <name type="common">Red alga</name>
    <dbReference type="NCBI Taxonomy" id="2771"/>
    <lineage>
        <taxon>Eukaryota</taxon>
        <taxon>Rhodophyta</taxon>
        <taxon>Bangiophyceae</taxon>
        <taxon>Cyanidiales</taxon>
        <taxon>Cyanidiaceae</taxon>
        <taxon>Cyanidium</taxon>
    </lineage>
</organism>